<proteinExistence type="predicted"/>
<dbReference type="KEGG" id="puo:RZN69_21780"/>
<dbReference type="AlphaFoldDB" id="A0AAQ3LB30"/>
<organism evidence="1 2">
    <name type="scientific">Rubellicoccus peritrichatus</name>
    <dbReference type="NCBI Taxonomy" id="3080537"/>
    <lineage>
        <taxon>Bacteria</taxon>
        <taxon>Pseudomonadati</taxon>
        <taxon>Verrucomicrobiota</taxon>
        <taxon>Opitutia</taxon>
        <taxon>Puniceicoccales</taxon>
        <taxon>Cerasicoccaceae</taxon>
        <taxon>Rubellicoccus</taxon>
    </lineage>
</organism>
<dbReference type="EMBL" id="CP136920">
    <property type="protein sequence ID" value="WOO41259.1"/>
    <property type="molecule type" value="Genomic_DNA"/>
</dbReference>
<evidence type="ECO:0000313" key="2">
    <source>
        <dbReference type="Proteomes" id="UP001304300"/>
    </source>
</evidence>
<evidence type="ECO:0000313" key="1">
    <source>
        <dbReference type="EMBL" id="WOO41259.1"/>
    </source>
</evidence>
<dbReference type="RefSeq" id="WP_317833688.1">
    <property type="nucleotide sequence ID" value="NZ_CP136920.1"/>
</dbReference>
<sequence>MKDSKVASVQVGYDGRVHKRYRGPLAQERYDNELRVLRYLEAKGCNFVPKILEEHPDELYLVTSNCGAKANNVGDAKMQSLFDELASYGVEHDDRAARNITYSAQIGRFCIIDFEFATIPETGEGLTLEEATKHSDALKKEGQAKLRDGKH</sequence>
<gene>
    <name evidence="1" type="ORF">RZN69_21780</name>
</gene>
<reference evidence="1 2" key="1">
    <citation type="submission" date="2023-10" db="EMBL/GenBank/DDBJ databases">
        <title>Rubellicoccus peritrichatus gen. nov., sp. nov., isolated from an algae of coral reef tank.</title>
        <authorList>
            <person name="Luo J."/>
        </authorList>
    </citation>
    <scope>NUCLEOTIDE SEQUENCE [LARGE SCALE GENOMIC DNA]</scope>
    <source>
        <strain evidence="1 2">CR14</strain>
    </source>
</reference>
<accession>A0AAQ3LB30</accession>
<name>A0AAQ3LB30_9BACT</name>
<protein>
    <submittedName>
        <fullName evidence="1">Serine/threonine protein phosphatase</fullName>
    </submittedName>
</protein>
<dbReference type="SUPFAM" id="SSF56112">
    <property type="entry name" value="Protein kinase-like (PK-like)"/>
    <property type="match status" value="1"/>
</dbReference>
<dbReference type="InterPro" id="IPR011009">
    <property type="entry name" value="Kinase-like_dom_sf"/>
</dbReference>
<keyword evidence="2" id="KW-1185">Reference proteome</keyword>
<dbReference type="Proteomes" id="UP001304300">
    <property type="component" value="Chromosome"/>
</dbReference>